<dbReference type="InterPro" id="IPR002563">
    <property type="entry name" value="Flavin_Rdtase-like_dom"/>
</dbReference>
<comment type="similarity">
    <text evidence="4">Belongs to the flavoredoxin family.</text>
</comment>
<keyword evidence="3" id="KW-0288">FMN</keyword>
<dbReference type="KEGG" id="haei:MUN82_02670"/>
<dbReference type="PANTHER" id="PTHR33798:SF5">
    <property type="entry name" value="FLAVIN REDUCTASE LIKE DOMAIN-CONTAINING PROTEIN"/>
    <property type="match status" value="1"/>
</dbReference>
<comment type="cofactor">
    <cofactor evidence="1">
        <name>FMN</name>
        <dbReference type="ChEBI" id="CHEBI:58210"/>
    </cofactor>
</comment>
<evidence type="ECO:0000256" key="4">
    <source>
        <dbReference type="ARBA" id="ARBA00038054"/>
    </source>
</evidence>
<protein>
    <submittedName>
        <fullName evidence="6">Flavin reductase</fullName>
    </submittedName>
</protein>
<dbReference type="EMBL" id="CP095053">
    <property type="protein sequence ID" value="UOR06014.1"/>
    <property type="molecule type" value="Genomic_DNA"/>
</dbReference>
<evidence type="ECO:0000313" key="6">
    <source>
        <dbReference type="EMBL" id="UOR06014.1"/>
    </source>
</evidence>
<sequence>MNFVYSILLVFYTLPMPHITAADIESYEKIYRLNLINSITGYKPANLIGTASPEGQTNLAIFSSVLHLGSNPPLLGMVTRPTSVPRHTYSNIQHTGCYTINHVPAAYVAQAHYTSANFPAEESEFDACGFTPVYRDDFPAPYVQESQISIGLRLQEEIEIKANGTRLLVGAVEHIYLSEAVLQPDGSLHLHEADDVCISGLDGYHRVTPLATFAYARAGQGPQPKQE</sequence>
<gene>
    <name evidence="6" type="ORF">MUN82_02670</name>
</gene>
<proteinExistence type="inferred from homology"/>
<keyword evidence="7" id="KW-1185">Reference proteome</keyword>
<dbReference type="PANTHER" id="PTHR33798">
    <property type="entry name" value="FLAVOPROTEIN OXYGENASE"/>
    <property type="match status" value="1"/>
</dbReference>
<keyword evidence="2" id="KW-0285">Flavoprotein</keyword>
<dbReference type="AlphaFoldDB" id="A0A8T9SYN7"/>
<dbReference type="Pfam" id="PF01613">
    <property type="entry name" value="Flavin_Reduct"/>
    <property type="match status" value="1"/>
</dbReference>
<dbReference type="RefSeq" id="WP_245094775.1">
    <property type="nucleotide sequence ID" value="NZ_CP095053.1"/>
</dbReference>
<evidence type="ECO:0000256" key="3">
    <source>
        <dbReference type="ARBA" id="ARBA00022643"/>
    </source>
</evidence>
<accession>A0A8T9SYN7</accession>
<dbReference type="Proteomes" id="UP000829925">
    <property type="component" value="Chromosome"/>
</dbReference>
<dbReference type="GO" id="GO:0016646">
    <property type="term" value="F:oxidoreductase activity, acting on the CH-NH group of donors, NAD or NADP as acceptor"/>
    <property type="evidence" value="ECO:0007669"/>
    <property type="project" value="UniProtKB-ARBA"/>
</dbReference>
<evidence type="ECO:0000259" key="5">
    <source>
        <dbReference type="SMART" id="SM00903"/>
    </source>
</evidence>
<dbReference type="SUPFAM" id="SSF50475">
    <property type="entry name" value="FMN-binding split barrel"/>
    <property type="match status" value="1"/>
</dbReference>
<feature type="domain" description="Flavin reductase like" evidence="5">
    <location>
        <begin position="38"/>
        <end position="197"/>
    </location>
</feature>
<dbReference type="SMART" id="SM00903">
    <property type="entry name" value="Flavin_Reduct"/>
    <property type="match status" value="1"/>
</dbReference>
<dbReference type="InterPro" id="IPR012349">
    <property type="entry name" value="Split_barrel_FMN-bd"/>
</dbReference>
<organism evidence="6 7">
    <name type="scientific">Hymenobacter aerilatus</name>
    <dbReference type="NCBI Taxonomy" id="2932251"/>
    <lineage>
        <taxon>Bacteria</taxon>
        <taxon>Pseudomonadati</taxon>
        <taxon>Bacteroidota</taxon>
        <taxon>Cytophagia</taxon>
        <taxon>Cytophagales</taxon>
        <taxon>Hymenobacteraceae</taxon>
        <taxon>Hymenobacter</taxon>
    </lineage>
</organism>
<evidence type="ECO:0000313" key="7">
    <source>
        <dbReference type="Proteomes" id="UP000829925"/>
    </source>
</evidence>
<dbReference type="Gene3D" id="2.30.110.10">
    <property type="entry name" value="Electron Transport, Fmn-binding Protein, Chain A"/>
    <property type="match status" value="1"/>
</dbReference>
<evidence type="ECO:0000256" key="2">
    <source>
        <dbReference type="ARBA" id="ARBA00022630"/>
    </source>
</evidence>
<dbReference type="GO" id="GO:0010181">
    <property type="term" value="F:FMN binding"/>
    <property type="evidence" value="ECO:0007669"/>
    <property type="project" value="InterPro"/>
</dbReference>
<name>A0A8T9SYN7_9BACT</name>
<reference evidence="6 7" key="1">
    <citation type="submission" date="2022-04" db="EMBL/GenBank/DDBJ databases">
        <title>Hymenobacter sp. isolated from the air.</title>
        <authorList>
            <person name="Won M."/>
            <person name="Lee C.-M."/>
            <person name="Woen H.-Y."/>
            <person name="Kwon S.-W."/>
        </authorList>
    </citation>
    <scope>NUCLEOTIDE SEQUENCE [LARGE SCALE GENOMIC DNA]</scope>
    <source>
        <strain evidence="7">5413 J-13</strain>
    </source>
</reference>
<evidence type="ECO:0000256" key="1">
    <source>
        <dbReference type="ARBA" id="ARBA00001917"/>
    </source>
</evidence>